<keyword evidence="6" id="KW-0805">Transcription regulation</keyword>
<dbReference type="PROSITE" id="PS50157">
    <property type="entry name" value="ZINC_FINGER_C2H2_2"/>
    <property type="match status" value="2"/>
</dbReference>
<keyword evidence="12" id="KW-1185">Reference proteome</keyword>
<dbReference type="Gene3D" id="3.30.160.60">
    <property type="entry name" value="Classic Zinc Finger"/>
    <property type="match status" value="1"/>
</dbReference>
<keyword evidence="3" id="KW-0677">Repeat</keyword>
<protein>
    <recommendedName>
        <fullName evidence="10">C2H2-type domain-containing protein</fullName>
    </recommendedName>
</protein>
<name>A0ABC8THR8_9AQUA</name>
<keyword evidence="4 9" id="KW-0863">Zinc-finger</keyword>
<comment type="subcellular location">
    <subcellularLocation>
        <location evidence="1">Nucleus</location>
    </subcellularLocation>
</comment>
<sequence>MTVKRSREDGEVESFAMANCLMLLSRIGKTMSSSSPDRVFECKTCSRKFPSFQALGGHRASHKKPKLMMLDLLHPTDQSKPKTHECSVCGLEFAIGQALGGHMRRHRASGSEGLKTENKQSAVPILKRSNSKRVMCLDLNLTPYENFLELGMGKMASN</sequence>
<accession>A0ABC8THR8</accession>
<evidence type="ECO:0000256" key="7">
    <source>
        <dbReference type="ARBA" id="ARBA00023163"/>
    </source>
</evidence>
<keyword evidence="5" id="KW-0862">Zinc</keyword>
<feature type="domain" description="C2H2-type" evidence="10">
    <location>
        <begin position="40"/>
        <end position="67"/>
    </location>
</feature>
<evidence type="ECO:0000256" key="8">
    <source>
        <dbReference type="ARBA" id="ARBA00023242"/>
    </source>
</evidence>
<proteinExistence type="predicted"/>
<keyword evidence="8" id="KW-0539">Nucleus</keyword>
<reference evidence="11 12" key="1">
    <citation type="submission" date="2024-02" db="EMBL/GenBank/DDBJ databases">
        <authorList>
            <person name="Vignale AGUSTIN F."/>
            <person name="Sosa J E."/>
            <person name="Modenutti C."/>
        </authorList>
    </citation>
    <scope>NUCLEOTIDE SEQUENCE [LARGE SCALE GENOMIC DNA]</scope>
</reference>
<dbReference type="SMART" id="SM00355">
    <property type="entry name" value="ZnF_C2H2"/>
    <property type="match status" value="2"/>
</dbReference>
<keyword evidence="7" id="KW-0804">Transcription</keyword>
<evidence type="ECO:0000256" key="4">
    <source>
        <dbReference type="ARBA" id="ARBA00022771"/>
    </source>
</evidence>
<gene>
    <name evidence="11" type="ORF">ILEXP_LOCUS38338</name>
</gene>
<comment type="caution">
    <text evidence="11">The sequence shown here is derived from an EMBL/GenBank/DDBJ whole genome shotgun (WGS) entry which is preliminary data.</text>
</comment>
<evidence type="ECO:0000256" key="9">
    <source>
        <dbReference type="PROSITE-ProRule" id="PRU00042"/>
    </source>
</evidence>
<evidence type="ECO:0000256" key="2">
    <source>
        <dbReference type="ARBA" id="ARBA00022723"/>
    </source>
</evidence>
<dbReference type="PROSITE" id="PS00028">
    <property type="entry name" value="ZINC_FINGER_C2H2_1"/>
    <property type="match status" value="2"/>
</dbReference>
<evidence type="ECO:0000256" key="5">
    <source>
        <dbReference type="ARBA" id="ARBA00022833"/>
    </source>
</evidence>
<evidence type="ECO:0000313" key="12">
    <source>
        <dbReference type="Proteomes" id="UP001642360"/>
    </source>
</evidence>
<dbReference type="SUPFAM" id="SSF57667">
    <property type="entry name" value="beta-beta-alpha zinc fingers"/>
    <property type="match status" value="1"/>
</dbReference>
<dbReference type="InterPro" id="IPR036236">
    <property type="entry name" value="Znf_C2H2_sf"/>
</dbReference>
<evidence type="ECO:0000256" key="3">
    <source>
        <dbReference type="ARBA" id="ARBA00022737"/>
    </source>
</evidence>
<feature type="domain" description="C2H2-type" evidence="10">
    <location>
        <begin position="84"/>
        <end position="111"/>
    </location>
</feature>
<dbReference type="EMBL" id="CAUOFW020005169">
    <property type="protein sequence ID" value="CAK9168921.1"/>
    <property type="molecule type" value="Genomic_DNA"/>
</dbReference>
<evidence type="ECO:0000256" key="1">
    <source>
        <dbReference type="ARBA" id="ARBA00004123"/>
    </source>
</evidence>
<dbReference type="Pfam" id="PF13912">
    <property type="entry name" value="zf-C2H2_6"/>
    <property type="match status" value="2"/>
</dbReference>
<dbReference type="Proteomes" id="UP001642360">
    <property type="component" value="Unassembled WGS sequence"/>
</dbReference>
<organism evidence="11 12">
    <name type="scientific">Ilex paraguariensis</name>
    <name type="common">yerba mate</name>
    <dbReference type="NCBI Taxonomy" id="185542"/>
    <lineage>
        <taxon>Eukaryota</taxon>
        <taxon>Viridiplantae</taxon>
        <taxon>Streptophyta</taxon>
        <taxon>Embryophyta</taxon>
        <taxon>Tracheophyta</taxon>
        <taxon>Spermatophyta</taxon>
        <taxon>Magnoliopsida</taxon>
        <taxon>eudicotyledons</taxon>
        <taxon>Gunneridae</taxon>
        <taxon>Pentapetalae</taxon>
        <taxon>asterids</taxon>
        <taxon>campanulids</taxon>
        <taxon>Aquifoliales</taxon>
        <taxon>Aquifoliaceae</taxon>
        <taxon>Ilex</taxon>
    </lineage>
</organism>
<dbReference type="AlphaFoldDB" id="A0ABC8THR8"/>
<dbReference type="PANTHER" id="PTHR26374">
    <property type="entry name" value="ZINC FINGER PROTEIN ZAT5"/>
    <property type="match status" value="1"/>
</dbReference>
<dbReference type="PANTHER" id="PTHR26374:SF379">
    <property type="entry name" value="ZINC FINGER PROTEIN ZAT12"/>
    <property type="match status" value="1"/>
</dbReference>
<evidence type="ECO:0000313" key="11">
    <source>
        <dbReference type="EMBL" id="CAK9168921.1"/>
    </source>
</evidence>
<keyword evidence="2" id="KW-0479">Metal-binding</keyword>
<dbReference type="GO" id="GO:0005634">
    <property type="term" value="C:nucleus"/>
    <property type="evidence" value="ECO:0007669"/>
    <property type="project" value="UniProtKB-SubCell"/>
</dbReference>
<dbReference type="InterPro" id="IPR013087">
    <property type="entry name" value="Znf_C2H2_type"/>
</dbReference>
<evidence type="ECO:0000256" key="6">
    <source>
        <dbReference type="ARBA" id="ARBA00023015"/>
    </source>
</evidence>
<evidence type="ECO:0000259" key="10">
    <source>
        <dbReference type="PROSITE" id="PS50157"/>
    </source>
</evidence>
<dbReference type="GO" id="GO:0008270">
    <property type="term" value="F:zinc ion binding"/>
    <property type="evidence" value="ECO:0007669"/>
    <property type="project" value="UniProtKB-KW"/>
</dbReference>